<keyword evidence="3" id="KW-1185">Reference proteome</keyword>
<dbReference type="Pfam" id="PF21781">
    <property type="entry name" value="DUF6876"/>
    <property type="match status" value="1"/>
</dbReference>
<comment type="caution">
    <text evidence="2">The sequence shown here is derived from an EMBL/GenBank/DDBJ whole genome shotgun (WGS) entry which is preliminary data.</text>
</comment>
<reference evidence="2 3" key="1">
    <citation type="submission" date="2018-03" db="EMBL/GenBank/DDBJ databases">
        <title>The ancient ancestry and fast evolution of plastids.</title>
        <authorList>
            <person name="Moore K.R."/>
            <person name="Magnabosco C."/>
            <person name="Momper L."/>
            <person name="Gold D.A."/>
            <person name="Bosak T."/>
            <person name="Fournier G.P."/>
        </authorList>
    </citation>
    <scope>NUCLEOTIDE SEQUENCE [LARGE SCALE GENOMIC DNA]</scope>
    <source>
        <strain evidence="2 3">CCALA 037</strain>
    </source>
</reference>
<dbReference type="EMBL" id="PVWO01000094">
    <property type="protein sequence ID" value="PSB57062.1"/>
    <property type="molecule type" value="Genomic_DNA"/>
</dbReference>
<dbReference type="OrthoDB" id="1255124at2"/>
<dbReference type="AlphaFoldDB" id="A0A2T1GH98"/>
<name>A0A2T1GH98_9CYAN</name>
<evidence type="ECO:0000259" key="1">
    <source>
        <dbReference type="Pfam" id="PF21781"/>
    </source>
</evidence>
<sequence length="129" mass="15225">MTPTKALNAQEWESHLGYFYGSENSYYRRTPLGRIDYTDGIRFLEQHGCYWLIDAIASYQNTEFKAQDDRQFWKLTVDLQTQQAQLICDDGNGNIRVNKEINYTDFPLPELKIYVEIGDRVFLCLMSEY</sequence>
<feature type="domain" description="DUF6876" evidence="1">
    <location>
        <begin position="12"/>
        <end position="129"/>
    </location>
</feature>
<proteinExistence type="predicted"/>
<organism evidence="2 3">
    <name type="scientific">Chamaesiphon polymorphus CCALA 037</name>
    <dbReference type="NCBI Taxonomy" id="2107692"/>
    <lineage>
        <taxon>Bacteria</taxon>
        <taxon>Bacillati</taxon>
        <taxon>Cyanobacteriota</taxon>
        <taxon>Cyanophyceae</taxon>
        <taxon>Gomontiellales</taxon>
        <taxon>Chamaesiphonaceae</taxon>
        <taxon>Chamaesiphon</taxon>
    </lineage>
</organism>
<dbReference type="InterPro" id="IPR049241">
    <property type="entry name" value="DUF6876"/>
</dbReference>
<dbReference type="RefSeq" id="WP_106303430.1">
    <property type="nucleotide sequence ID" value="NZ_PVWO01000094.1"/>
</dbReference>
<evidence type="ECO:0000313" key="3">
    <source>
        <dbReference type="Proteomes" id="UP000238937"/>
    </source>
</evidence>
<gene>
    <name evidence="2" type="ORF">C7B77_09690</name>
</gene>
<accession>A0A2T1GH98</accession>
<dbReference type="Proteomes" id="UP000238937">
    <property type="component" value="Unassembled WGS sequence"/>
</dbReference>
<protein>
    <recommendedName>
        <fullName evidence="1">DUF6876 domain-containing protein</fullName>
    </recommendedName>
</protein>
<evidence type="ECO:0000313" key="2">
    <source>
        <dbReference type="EMBL" id="PSB57062.1"/>
    </source>
</evidence>